<proteinExistence type="inferred from homology"/>
<reference evidence="7" key="1">
    <citation type="submission" date="2023-07" db="EMBL/GenBank/DDBJ databases">
        <title>Genomic Encyclopedia of Type Strains, Phase IV (KMG-IV): sequencing the most valuable type-strain genomes for metagenomic binning, comparative biology and taxonomic classification.</title>
        <authorList>
            <person name="Goeker M."/>
        </authorList>
    </citation>
    <scope>NUCLEOTIDE SEQUENCE</scope>
    <source>
        <strain evidence="7">DSM 26174</strain>
    </source>
</reference>
<dbReference type="Proteomes" id="UP001185092">
    <property type="component" value="Unassembled WGS sequence"/>
</dbReference>
<dbReference type="EMBL" id="JAVDQD010000001">
    <property type="protein sequence ID" value="MDR6237613.1"/>
    <property type="molecule type" value="Genomic_DNA"/>
</dbReference>
<dbReference type="RefSeq" id="WP_309937080.1">
    <property type="nucleotide sequence ID" value="NZ_AP025305.1"/>
</dbReference>
<keyword evidence="5 6" id="KW-0949">S-adenosyl-L-methionine</keyword>
<protein>
    <recommendedName>
        <fullName evidence="6">Ribosomal protein L11 methyltransferase</fullName>
        <shortName evidence="6">L11 Mtase</shortName>
        <ecNumber evidence="6">2.1.1.-</ecNumber>
    </recommendedName>
</protein>
<evidence type="ECO:0000256" key="2">
    <source>
        <dbReference type="ARBA" id="ARBA00022490"/>
    </source>
</evidence>
<comment type="subcellular location">
    <subcellularLocation>
        <location evidence="6">Cytoplasm</location>
    </subcellularLocation>
</comment>
<dbReference type="InterPro" id="IPR004498">
    <property type="entry name" value="Ribosomal_PrmA_MeTrfase"/>
</dbReference>
<dbReference type="PANTHER" id="PTHR43648">
    <property type="entry name" value="ELECTRON TRANSFER FLAVOPROTEIN BETA SUBUNIT LYSINE METHYLTRANSFERASE"/>
    <property type="match status" value="1"/>
</dbReference>
<dbReference type="HAMAP" id="MF_00735">
    <property type="entry name" value="Methyltr_PrmA"/>
    <property type="match status" value="1"/>
</dbReference>
<evidence type="ECO:0000313" key="8">
    <source>
        <dbReference type="Proteomes" id="UP001185092"/>
    </source>
</evidence>
<comment type="function">
    <text evidence="6">Methylates ribosomal protein L11.</text>
</comment>
<evidence type="ECO:0000256" key="6">
    <source>
        <dbReference type="HAMAP-Rule" id="MF_00735"/>
    </source>
</evidence>
<dbReference type="GO" id="GO:0005737">
    <property type="term" value="C:cytoplasm"/>
    <property type="evidence" value="ECO:0007669"/>
    <property type="project" value="UniProtKB-SubCell"/>
</dbReference>
<evidence type="ECO:0000256" key="1">
    <source>
        <dbReference type="ARBA" id="ARBA00009741"/>
    </source>
</evidence>
<dbReference type="SUPFAM" id="SSF53335">
    <property type="entry name" value="S-adenosyl-L-methionine-dependent methyltransferases"/>
    <property type="match status" value="1"/>
</dbReference>
<dbReference type="Gene3D" id="3.40.50.150">
    <property type="entry name" value="Vaccinia Virus protein VP39"/>
    <property type="match status" value="1"/>
</dbReference>
<sequence length="279" mass="32092">MTDFIEIKILCDEYFAEILQAELSNAGFDSFIDEEKGFSAYAAKDNYDSEAAKEIIERYSQMTSIEYKIGDVERKNWNEEWEKNYDPITVEDKCIVRASFHKPDKDYAYDIEINPKMSFGTGHHETTYLMLKHEMEIDFQDKSVLDAGCGTGILAIMAHKRGAEYVEAYDIDPWCEENSKENFGLNHCEDIIIRTGTVESLSFNKKFDIVLANINRNVLLAEMDSYINLMKAEATLMLSGFYTEDVPLIQEKAESLGLSFVKSSEKNNWVSAIFEKRQQ</sequence>
<keyword evidence="4 6" id="KW-0808">Transferase</keyword>
<comment type="catalytic activity">
    <reaction evidence="6">
        <text>L-lysyl-[protein] + 3 S-adenosyl-L-methionine = N(6),N(6),N(6)-trimethyl-L-lysyl-[protein] + 3 S-adenosyl-L-homocysteine + 3 H(+)</text>
        <dbReference type="Rhea" id="RHEA:54192"/>
        <dbReference type="Rhea" id="RHEA-COMP:9752"/>
        <dbReference type="Rhea" id="RHEA-COMP:13826"/>
        <dbReference type="ChEBI" id="CHEBI:15378"/>
        <dbReference type="ChEBI" id="CHEBI:29969"/>
        <dbReference type="ChEBI" id="CHEBI:57856"/>
        <dbReference type="ChEBI" id="CHEBI:59789"/>
        <dbReference type="ChEBI" id="CHEBI:61961"/>
    </reaction>
</comment>
<dbReference type="GO" id="GO:0008276">
    <property type="term" value="F:protein methyltransferase activity"/>
    <property type="evidence" value="ECO:0007669"/>
    <property type="project" value="UniProtKB-UniRule"/>
</dbReference>
<evidence type="ECO:0000256" key="4">
    <source>
        <dbReference type="ARBA" id="ARBA00022679"/>
    </source>
</evidence>
<feature type="binding site" evidence="6">
    <location>
        <position position="213"/>
    </location>
    <ligand>
        <name>S-adenosyl-L-methionine</name>
        <dbReference type="ChEBI" id="CHEBI:59789"/>
    </ligand>
</feature>
<dbReference type="InterPro" id="IPR050078">
    <property type="entry name" value="Ribosomal_L11_MeTrfase_PrmA"/>
</dbReference>
<evidence type="ECO:0000313" key="7">
    <source>
        <dbReference type="EMBL" id="MDR6237613.1"/>
    </source>
</evidence>
<feature type="binding site" evidence="6">
    <location>
        <position position="148"/>
    </location>
    <ligand>
        <name>S-adenosyl-L-methionine</name>
        <dbReference type="ChEBI" id="CHEBI:59789"/>
    </ligand>
</feature>
<name>A0AAE4BR60_9BACT</name>
<evidence type="ECO:0000256" key="5">
    <source>
        <dbReference type="ARBA" id="ARBA00022691"/>
    </source>
</evidence>
<dbReference type="GO" id="GO:0032259">
    <property type="term" value="P:methylation"/>
    <property type="evidence" value="ECO:0007669"/>
    <property type="project" value="UniProtKB-KW"/>
</dbReference>
<dbReference type="NCBIfam" id="NF001785">
    <property type="entry name" value="PRK00517.2-2"/>
    <property type="match status" value="1"/>
</dbReference>
<dbReference type="EC" id="2.1.1.-" evidence="6"/>
<comment type="similarity">
    <text evidence="1 6">Belongs to the methyltransferase superfamily. PrmA family.</text>
</comment>
<feature type="binding site" evidence="6">
    <location>
        <position position="127"/>
    </location>
    <ligand>
        <name>S-adenosyl-L-methionine</name>
        <dbReference type="ChEBI" id="CHEBI:59789"/>
    </ligand>
</feature>
<dbReference type="CDD" id="cd02440">
    <property type="entry name" value="AdoMet_MTases"/>
    <property type="match status" value="1"/>
</dbReference>
<feature type="binding site" evidence="6">
    <location>
        <position position="170"/>
    </location>
    <ligand>
        <name>S-adenosyl-L-methionine</name>
        <dbReference type="ChEBI" id="CHEBI:59789"/>
    </ligand>
</feature>
<dbReference type="PANTHER" id="PTHR43648:SF1">
    <property type="entry name" value="ELECTRON TRANSFER FLAVOPROTEIN BETA SUBUNIT LYSINE METHYLTRANSFERASE"/>
    <property type="match status" value="1"/>
</dbReference>
<dbReference type="GO" id="GO:0005840">
    <property type="term" value="C:ribosome"/>
    <property type="evidence" value="ECO:0007669"/>
    <property type="project" value="UniProtKB-KW"/>
</dbReference>
<dbReference type="Pfam" id="PF06325">
    <property type="entry name" value="PrmA"/>
    <property type="match status" value="1"/>
</dbReference>
<evidence type="ECO:0000256" key="3">
    <source>
        <dbReference type="ARBA" id="ARBA00022603"/>
    </source>
</evidence>
<organism evidence="7 8">
    <name type="scientific">Aureibacter tunicatorum</name>
    <dbReference type="NCBI Taxonomy" id="866807"/>
    <lineage>
        <taxon>Bacteria</taxon>
        <taxon>Pseudomonadati</taxon>
        <taxon>Bacteroidota</taxon>
        <taxon>Cytophagia</taxon>
        <taxon>Cytophagales</taxon>
        <taxon>Persicobacteraceae</taxon>
        <taxon>Aureibacter</taxon>
    </lineage>
</organism>
<gene>
    <name evidence="6" type="primary">prmA</name>
    <name evidence="7" type="ORF">HNQ88_000589</name>
</gene>
<comment type="caution">
    <text evidence="7">The sequence shown here is derived from an EMBL/GenBank/DDBJ whole genome shotgun (WGS) entry which is preliminary data.</text>
</comment>
<keyword evidence="7" id="KW-0687">Ribonucleoprotein</keyword>
<accession>A0AAE4BR60</accession>
<keyword evidence="3 6" id="KW-0489">Methyltransferase</keyword>
<dbReference type="InterPro" id="IPR029063">
    <property type="entry name" value="SAM-dependent_MTases_sf"/>
</dbReference>
<dbReference type="PIRSF" id="PIRSF000401">
    <property type="entry name" value="RPL11_MTase"/>
    <property type="match status" value="1"/>
</dbReference>
<keyword evidence="8" id="KW-1185">Reference proteome</keyword>
<keyword evidence="7" id="KW-0689">Ribosomal protein</keyword>
<keyword evidence="2 6" id="KW-0963">Cytoplasm</keyword>
<dbReference type="AlphaFoldDB" id="A0AAE4BR60"/>